<gene>
    <name evidence="6" type="primary">kipI</name>
    <name evidence="6" type="ORF">NCTC10211_05323</name>
</gene>
<dbReference type="PANTHER" id="PTHR43309:SF3">
    <property type="entry name" value="5-OXOPROLINASE SUBUNIT C"/>
    <property type="match status" value="1"/>
</dbReference>
<dbReference type="SUPFAM" id="SSF160467">
    <property type="entry name" value="PH0987 N-terminal domain-like"/>
    <property type="match status" value="1"/>
</dbReference>
<dbReference type="InterPro" id="IPR052708">
    <property type="entry name" value="PxpC"/>
</dbReference>
<sequence>MQQARYYLLGERAVVLELSPPVTLPSQQRIWALAEKLNHHPDVREVVPGMNNLTLLLHTPQADAEAMLALLQQGWESKERLTPESRQVDIPVVYGGEQGPDLDEVARHTGMTPQQVVECHAAAAYVVYFLGFQPGFSYLGGMPEQLATPRRAEPRLAVAAGSVGIGGGQTGIYPLVTPGGWQLIGRTPLALFNPHEMPPTLLRPGDNVRFVPQKEGRMLIILRAGIYTTVQDLGREGFRRLGISTGGALDQPALKIANLLVGNAPEAAGLEITLGQFSAEFTRAGWIALTGAGCDAQLDGKPLWTGWRYPVKKGQRLALGTPKRGMRSYLAISGGIAVPEMLGSCSTDMKAAFGGHEGRNLKDGDRLPLGNSAAQPQHSCGVKQLLFTNRIRALPGPEYAEFSEEAQDTFWRTAWQLSPQSNRMGYRLHGGTPLERTTDREMLSHGLLPGVVQVPHNGQPIVLMADAQTTGGYPRIACVIEADLYHLAQVRLGEPIHFVLCSLAEAQRAKAEQDLFLRQIAWGLHDR</sequence>
<dbReference type="PANTHER" id="PTHR43309">
    <property type="entry name" value="5-OXOPROLINASE SUBUNIT C"/>
    <property type="match status" value="1"/>
</dbReference>
<dbReference type="SMART" id="SM00797">
    <property type="entry name" value="AHS2"/>
    <property type="match status" value="1"/>
</dbReference>
<feature type="domain" description="Carboxyltransferase" evidence="4">
    <location>
        <begin position="4"/>
        <end position="202"/>
    </location>
</feature>
<evidence type="ECO:0000256" key="2">
    <source>
        <dbReference type="ARBA" id="ARBA00022801"/>
    </source>
</evidence>
<dbReference type="InterPro" id="IPR003833">
    <property type="entry name" value="CT_C_D"/>
</dbReference>
<dbReference type="AlphaFoldDB" id="A0A380AKG3"/>
<keyword evidence="1" id="KW-0547">Nucleotide-binding</keyword>
<dbReference type="InterPro" id="IPR010016">
    <property type="entry name" value="PxpB"/>
</dbReference>
<dbReference type="Proteomes" id="UP000254765">
    <property type="component" value="Unassembled WGS sequence"/>
</dbReference>
<dbReference type="Pfam" id="PF02626">
    <property type="entry name" value="CT_A_B"/>
    <property type="match status" value="1"/>
</dbReference>
<dbReference type="NCBIfam" id="NF045499">
    <property type="entry name" value="PxpC_5OPro"/>
    <property type="match status" value="1"/>
</dbReference>
<dbReference type="SMART" id="SM00796">
    <property type="entry name" value="AHS1"/>
    <property type="match status" value="1"/>
</dbReference>
<protein>
    <submittedName>
        <fullName evidence="6">Sporulation inhibitor kipI</fullName>
    </submittedName>
</protein>
<feature type="domain" description="Carboxyltransferase" evidence="5">
    <location>
        <begin position="240"/>
        <end position="516"/>
    </location>
</feature>
<dbReference type="InterPro" id="IPR003778">
    <property type="entry name" value="CT_A_B"/>
</dbReference>
<dbReference type="Pfam" id="PF02682">
    <property type="entry name" value="CT_C_D"/>
    <property type="match status" value="1"/>
</dbReference>
<organism evidence="6 7">
    <name type="scientific">Serratia marcescens</name>
    <dbReference type="NCBI Taxonomy" id="615"/>
    <lineage>
        <taxon>Bacteria</taxon>
        <taxon>Pseudomonadati</taxon>
        <taxon>Pseudomonadota</taxon>
        <taxon>Gammaproteobacteria</taxon>
        <taxon>Enterobacterales</taxon>
        <taxon>Yersiniaceae</taxon>
        <taxon>Serratia</taxon>
    </lineage>
</organism>
<dbReference type="InterPro" id="IPR029000">
    <property type="entry name" value="Cyclophilin-like_dom_sf"/>
</dbReference>
<dbReference type="GO" id="GO:0005524">
    <property type="term" value="F:ATP binding"/>
    <property type="evidence" value="ECO:0007669"/>
    <property type="project" value="UniProtKB-KW"/>
</dbReference>
<reference evidence="6 7" key="1">
    <citation type="submission" date="2018-06" db="EMBL/GenBank/DDBJ databases">
        <authorList>
            <consortium name="Pathogen Informatics"/>
            <person name="Doyle S."/>
        </authorList>
    </citation>
    <scope>NUCLEOTIDE SEQUENCE [LARGE SCALE GENOMIC DNA]</scope>
    <source>
        <strain evidence="6 7">NCTC10211</strain>
    </source>
</reference>
<evidence type="ECO:0000259" key="4">
    <source>
        <dbReference type="SMART" id="SM00796"/>
    </source>
</evidence>
<keyword evidence="2" id="KW-0378">Hydrolase</keyword>
<evidence type="ECO:0000313" key="6">
    <source>
        <dbReference type="EMBL" id="SUI82740.1"/>
    </source>
</evidence>
<name>A0A380AKG3_SERMA</name>
<accession>A0A380AKG3</accession>
<dbReference type="NCBIfam" id="TIGR00370">
    <property type="entry name" value="5-oxoprolinase subunit PxpB"/>
    <property type="match status" value="1"/>
</dbReference>
<evidence type="ECO:0000256" key="3">
    <source>
        <dbReference type="ARBA" id="ARBA00022840"/>
    </source>
</evidence>
<evidence type="ECO:0000313" key="7">
    <source>
        <dbReference type="Proteomes" id="UP000254765"/>
    </source>
</evidence>
<dbReference type="InterPro" id="IPR053526">
    <property type="entry name" value="5-oxoprolinase_subunit"/>
</dbReference>
<dbReference type="NCBIfam" id="TIGR00724">
    <property type="entry name" value="urea_amlyse_rel"/>
    <property type="match status" value="1"/>
</dbReference>
<evidence type="ECO:0000256" key="1">
    <source>
        <dbReference type="ARBA" id="ARBA00022741"/>
    </source>
</evidence>
<proteinExistence type="predicted"/>
<evidence type="ECO:0000259" key="5">
    <source>
        <dbReference type="SMART" id="SM00797"/>
    </source>
</evidence>
<dbReference type="EMBL" id="UGYK01000002">
    <property type="protein sequence ID" value="SUI82740.1"/>
    <property type="molecule type" value="Genomic_DNA"/>
</dbReference>
<dbReference type="GO" id="GO:0016787">
    <property type="term" value="F:hydrolase activity"/>
    <property type="evidence" value="ECO:0007669"/>
    <property type="project" value="UniProtKB-KW"/>
</dbReference>
<dbReference type="SUPFAM" id="SSF50891">
    <property type="entry name" value="Cyclophilin-like"/>
    <property type="match status" value="2"/>
</dbReference>
<keyword evidence="3" id="KW-0067">ATP-binding</keyword>
<dbReference type="Gene3D" id="2.40.100.10">
    <property type="entry name" value="Cyclophilin-like"/>
    <property type="match status" value="2"/>
</dbReference>